<proteinExistence type="predicted"/>
<dbReference type="Pfam" id="PF00581">
    <property type="entry name" value="Rhodanese"/>
    <property type="match status" value="2"/>
</dbReference>
<gene>
    <name evidence="2" type="primary">CSON008174</name>
</gene>
<organism evidence="2">
    <name type="scientific">Culicoides sonorensis</name>
    <name type="common">Biting midge</name>
    <dbReference type="NCBI Taxonomy" id="179676"/>
    <lineage>
        <taxon>Eukaryota</taxon>
        <taxon>Metazoa</taxon>
        <taxon>Ecdysozoa</taxon>
        <taxon>Arthropoda</taxon>
        <taxon>Hexapoda</taxon>
        <taxon>Insecta</taxon>
        <taxon>Pterygota</taxon>
        <taxon>Neoptera</taxon>
        <taxon>Endopterygota</taxon>
        <taxon>Diptera</taxon>
        <taxon>Nematocera</taxon>
        <taxon>Chironomoidea</taxon>
        <taxon>Ceratopogonidae</taxon>
        <taxon>Ceratopogoninae</taxon>
        <taxon>Culicoides</taxon>
        <taxon>Monoculicoides</taxon>
    </lineage>
</organism>
<dbReference type="EMBL" id="UFQT01003095">
    <property type="protein sequence ID" value="SSX34550.1"/>
    <property type="molecule type" value="Genomic_DNA"/>
</dbReference>
<dbReference type="SMART" id="SM00450">
    <property type="entry name" value="RHOD"/>
    <property type="match status" value="1"/>
</dbReference>
<protein>
    <submittedName>
        <fullName evidence="2">CSON008174 protein</fullName>
    </submittedName>
</protein>
<dbReference type="PANTHER" id="PTHR44086:SF10">
    <property type="entry name" value="THIOSULFATE SULFURTRANSFERASE_RHODANESE-LIKE DOMAIN-CONTAINING PROTEIN 3"/>
    <property type="match status" value="1"/>
</dbReference>
<accession>A0A336MWM5</accession>
<evidence type="ECO:0000259" key="1">
    <source>
        <dbReference type="PROSITE" id="PS50206"/>
    </source>
</evidence>
<dbReference type="InterPro" id="IPR001763">
    <property type="entry name" value="Rhodanese-like_dom"/>
</dbReference>
<dbReference type="PANTHER" id="PTHR44086">
    <property type="entry name" value="THIOSULFATE SULFURTRANSFERASE RDL2, MITOCHONDRIAL-RELATED"/>
    <property type="match status" value="1"/>
</dbReference>
<dbReference type="VEuPathDB" id="VectorBase:CSON008174"/>
<reference evidence="2" key="1">
    <citation type="submission" date="2018-07" db="EMBL/GenBank/DDBJ databases">
        <authorList>
            <person name="Quirk P.G."/>
            <person name="Krulwich T.A."/>
        </authorList>
    </citation>
    <scope>NUCLEOTIDE SEQUENCE</scope>
</reference>
<dbReference type="InterPro" id="IPR036873">
    <property type="entry name" value="Rhodanese-like_dom_sf"/>
</dbReference>
<dbReference type="Gene3D" id="3.40.250.10">
    <property type="entry name" value="Rhodanese-like domain"/>
    <property type="match status" value="2"/>
</dbReference>
<dbReference type="AlphaFoldDB" id="A0A336MWM5"/>
<dbReference type="SUPFAM" id="SSF52821">
    <property type="entry name" value="Rhodanese/Cell cycle control phosphatase"/>
    <property type="match status" value="2"/>
</dbReference>
<dbReference type="CDD" id="cd01519">
    <property type="entry name" value="RHOD_HSP67B2"/>
    <property type="match status" value="1"/>
</dbReference>
<sequence length="267" mass="30042">MLKNTGLLHKIFVNRNLPSLLLRQQTGSLSTFTNTNSIKLNTYNVGIQTQNCKVLVSSKSQVIHRVSGCLCSQFCTNMAANPIATYEEVKDLPNHPEKLLIDVREPHELQETGKIPTSINIPLGDVERAFSDNTSSSEFERLYGVPKPKVDDYLILSCRTGRRSQTAIDIIEKLGYTNARNFKGSWTEWAEKEVADLETELNLSSDNFREKYGREKPSKTNEIMFHCSKGGRGQKACDAAIAMGFVNARNYKGGWNEWAEKESLSKE</sequence>
<feature type="domain" description="Rhodanese" evidence="1">
    <location>
        <begin position="203"/>
        <end position="267"/>
    </location>
</feature>
<name>A0A336MWM5_CULSO</name>
<evidence type="ECO:0000313" key="2">
    <source>
        <dbReference type="EMBL" id="SSX34550.1"/>
    </source>
</evidence>
<feature type="domain" description="Rhodanese" evidence="1">
    <location>
        <begin position="94"/>
        <end position="194"/>
    </location>
</feature>
<dbReference type="PROSITE" id="PS50206">
    <property type="entry name" value="RHODANESE_3"/>
    <property type="match status" value="2"/>
</dbReference>